<reference evidence="1 2" key="1">
    <citation type="submission" date="2019-09" db="EMBL/GenBank/DDBJ databases">
        <authorList>
            <person name="Chandra G."/>
            <person name="Truman W A."/>
        </authorList>
    </citation>
    <scope>NUCLEOTIDE SEQUENCE [LARGE SCALE GENOMIC DNA]</scope>
    <source>
        <strain evidence="1">PS723</strain>
    </source>
</reference>
<protein>
    <submittedName>
        <fullName evidence="1">Uncharacterized protein</fullName>
    </submittedName>
</protein>
<sequence length="67" mass="7632">MVDIYEKIAAGEPLKKKALQAVRRHEEAKGVKPDEEVERLRRDAESLMSAVQEYQFRVLGGPARSLH</sequence>
<gene>
    <name evidence="1" type="ORF">PS723_00018</name>
</gene>
<organism evidence="1 2">
    <name type="scientific">Pseudomonas fluorescens</name>
    <dbReference type="NCBI Taxonomy" id="294"/>
    <lineage>
        <taxon>Bacteria</taxon>
        <taxon>Pseudomonadati</taxon>
        <taxon>Pseudomonadota</taxon>
        <taxon>Gammaproteobacteria</taxon>
        <taxon>Pseudomonadales</taxon>
        <taxon>Pseudomonadaceae</taxon>
        <taxon>Pseudomonas</taxon>
    </lineage>
</organism>
<dbReference type="EMBL" id="CABVHY010000001">
    <property type="protein sequence ID" value="VVN64731.1"/>
    <property type="molecule type" value="Genomic_DNA"/>
</dbReference>
<proteinExistence type="predicted"/>
<accession>A0A5E6ZKM3</accession>
<dbReference type="RefSeq" id="WP_150801668.1">
    <property type="nucleotide sequence ID" value="NZ_CABVHY010000001.1"/>
</dbReference>
<name>A0A5E6ZKM3_PSEFL</name>
<dbReference type="Proteomes" id="UP000379480">
    <property type="component" value="Unassembled WGS sequence"/>
</dbReference>
<evidence type="ECO:0000313" key="2">
    <source>
        <dbReference type="Proteomes" id="UP000379480"/>
    </source>
</evidence>
<evidence type="ECO:0000313" key="1">
    <source>
        <dbReference type="EMBL" id="VVN64731.1"/>
    </source>
</evidence>
<dbReference type="AlphaFoldDB" id="A0A5E6ZKM3"/>